<evidence type="ECO:0000256" key="4">
    <source>
        <dbReference type="ARBA" id="ARBA00023136"/>
    </source>
</evidence>
<feature type="transmembrane region" description="Helical" evidence="5">
    <location>
        <begin position="389"/>
        <end position="411"/>
    </location>
</feature>
<evidence type="ECO:0000256" key="5">
    <source>
        <dbReference type="SAM" id="Phobius"/>
    </source>
</evidence>
<keyword evidence="4 5" id="KW-0472">Membrane</keyword>
<protein>
    <submittedName>
        <fullName evidence="7">CP family cyanate transporter-like MFS transporter</fullName>
    </submittedName>
</protein>
<gene>
    <name evidence="7" type="ORF">JOE66_001624</name>
</gene>
<feature type="transmembrane region" description="Helical" evidence="5">
    <location>
        <begin position="235"/>
        <end position="256"/>
    </location>
</feature>
<evidence type="ECO:0000313" key="7">
    <source>
        <dbReference type="EMBL" id="MBM7471990.1"/>
    </source>
</evidence>
<feature type="transmembrane region" description="Helical" evidence="5">
    <location>
        <begin position="184"/>
        <end position="203"/>
    </location>
</feature>
<dbReference type="SUPFAM" id="SSF103473">
    <property type="entry name" value="MFS general substrate transporter"/>
    <property type="match status" value="1"/>
</dbReference>
<dbReference type="InterPro" id="IPR052524">
    <property type="entry name" value="MFS_Cyanate_Porter"/>
</dbReference>
<dbReference type="Proteomes" id="UP000776164">
    <property type="component" value="Unassembled WGS sequence"/>
</dbReference>
<keyword evidence="8" id="KW-1185">Reference proteome</keyword>
<name>A0ABS2L4H1_9MICO</name>
<evidence type="ECO:0000256" key="1">
    <source>
        <dbReference type="ARBA" id="ARBA00004651"/>
    </source>
</evidence>
<accession>A0ABS2L4H1</accession>
<feature type="transmembrane region" description="Helical" evidence="5">
    <location>
        <begin position="276"/>
        <end position="295"/>
    </location>
</feature>
<feature type="transmembrane region" description="Helical" evidence="5">
    <location>
        <begin position="302"/>
        <end position="321"/>
    </location>
</feature>
<dbReference type="PANTHER" id="PTHR23523:SF2">
    <property type="entry name" value="2-NITROIMIDAZOLE TRANSPORTER"/>
    <property type="match status" value="1"/>
</dbReference>
<feature type="transmembrane region" description="Helical" evidence="5">
    <location>
        <begin position="118"/>
        <end position="137"/>
    </location>
</feature>
<evidence type="ECO:0000259" key="6">
    <source>
        <dbReference type="PROSITE" id="PS50850"/>
    </source>
</evidence>
<evidence type="ECO:0000256" key="3">
    <source>
        <dbReference type="ARBA" id="ARBA00022989"/>
    </source>
</evidence>
<feature type="transmembrane region" description="Helical" evidence="5">
    <location>
        <begin position="149"/>
        <end position="172"/>
    </location>
</feature>
<reference evidence="7 8" key="1">
    <citation type="submission" date="2021-01" db="EMBL/GenBank/DDBJ databases">
        <title>Sequencing the genomes of 1000 actinobacteria strains.</title>
        <authorList>
            <person name="Klenk H.-P."/>
        </authorList>
    </citation>
    <scope>NUCLEOTIDE SEQUENCE [LARGE SCALE GENOMIC DNA]</scope>
    <source>
        <strain evidence="7 8">DSM 13057</strain>
    </source>
</reference>
<dbReference type="Gene3D" id="1.20.1250.20">
    <property type="entry name" value="MFS general substrate transporter like domains"/>
    <property type="match status" value="2"/>
</dbReference>
<dbReference type="InterPro" id="IPR011701">
    <property type="entry name" value="MFS"/>
</dbReference>
<comment type="subcellular location">
    <subcellularLocation>
        <location evidence="1">Cell membrane</location>
        <topology evidence="1">Multi-pass membrane protein</topology>
    </subcellularLocation>
</comment>
<evidence type="ECO:0000256" key="2">
    <source>
        <dbReference type="ARBA" id="ARBA00022692"/>
    </source>
</evidence>
<proteinExistence type="predicted"/>
<keyword evidence="2 5" id="KW-0812">Transmembrane</keyword>
<dbReference type="PROSITE" id="PS50850">
    <property type="entry name" value="MFS"/>
    <property type="match status" value="1"/>
</dbReference>
<dbReference type="RefSeq" id="WP_205108377.1">
    <property type="nucleotide sequence ID" value="NZ_BAAAHT010000013.1"/>
</dbReference>
<feature type="transmembrane region" description="Helical" evidence="5">
    <location>
        <begin position="94"/>
        <end position="112"/>
    </location>
</feature>
<evidence type="ECO:0000313" key="8">
    <source>
        <dbReference type="Proteomes" id="UP000776164"/>
    </source>
</evidence>
<organism evidence="7 8">
    <name type="scientific">Subtercola frigoramans</name>
    <dbReference type="NCBI Taxonomy" id="120298"/>
    <lineage>
        <taxon>Bacteria</taxon>
        <taxon>Bacillati</taxon>
        <taxon>Actinomycetota</taxon>
        <taxon>Actinomycetes</taxon>
        <taxon>Micrococcales</taxon>
        <taxon>Microbacteriaceae</taxon>
        <taxon>Subtercola</taxon>
    </lineage>
</organism>
<feature type="transmembrane region" description="Helical" evidence="5">
    <location>
        <begin position="359"/>
        <end position="383"/>
    </location>
</feature>
<feature type="transmembrane region" description="Helical" evidence="5">
    <location>
        <begin position="28"/>
        <end position="52"/>
    </location>
</feature>
<feature type="transmembrane region" description="Helical" evidence="5">
    <location>
        <begin position="327"/>
        <end position="347"/>
    </location>
</feature>
<dbReference type="EMBL" id="JAFBBU010000001">
    <property type="protein sequence ID" value="MBM7471990.1"/>
    <property type="molecule type" value="Genomic_DNA"/>
</dbReference>
<feature type="transmembrane region" description="Helical" evidence="5">
    <location>
        <begin position="58"/>
        <end position="82"/>
    </location>
</feature>
<dbReference type="PANTHER" id="PTHR23523">
    <property type="match status" value="1"/>
</dbReference>
<dbReference type="Pfam" id="PF07690">
    <property type="entry name" value="MFS_1"/>
    <property type="match status" value="1"/>
</dbReference>
<dbReference type="InterPro" id="IPR020846">
    <property type="entry name" value="MFS_dom"/>
</dbReference>
<dbReference type="InterPro" id="IPR036259">
    <property type="entry name" value="MFS_trans_sf"/>
</dbReference>
<comment type="caution">
    <text evidence="7">The sequence shown here is derived from an EMBL/GenBank/DDBJ whole genome shotgun (WGS) entry which is preliminary data.</text>
</comment>
<sequence>MTGPGADSVPRQPSSPPPRLSLWAGRSLALVGIILVAANLRAAVAALSPIYADISADIPLSSLGIGVLGTLTPVCFALFGILTPLFQRHLRIESLLVIGLVATIVGTLVRMLSPSYAVLVVGSVIVFAGMGVANVLLPPLVKKYFLDRLGLVTALYSTTLAISAMIPALVVVQLSAEAGWRSAVGVWGVLAIAALVPWIIMYFRDVRQNPDVRPVEGVIAVAPPGVAGRVRHSRVAWALGILFGLTALNVYAAFAWMPQILLSIAGVDEAQAGVLLALYVAMGIPASLLIPVLAARLKNVGLLIWLGAGFYATGYLGLLLAPTVAPWLWMILAGLGPLLFPLSLLLINLRTRTQEGAVALSGFAQGLGYLIGASGPLLVGVLHQVSGQWTGSLVFLLCTAGAVVIVGSIVAKPHFLEDDWHKGVRAR</sequence>
<feature type="domain" description="Major facilitator superfamily (MFS) profile" evidence="6">
    <location>
        <begin position="27"/>
        <end position="419"/>
    </location>
</feature>
<keyword evidence="3 5" id="KW-1133">Transmembrane helix</keyword>